<keyword evidence="2" id="KW-1185">Reference proteome</keyword>
<proteinExistence type="predicted"/>
<dbReference type="PROSITE" id="PS51257">
    <property type="entry name" value="PROKAR_LIPOPROTEIN"/>
    <property type="match status" value="1"/>
</dbReference>
<evidence type="ECO:0000313" key="1">
    <source>
        <dbReference type="EMBL" id="PTU75598.1"/>
    </source>
</evidence>
<accession>A0A2T5PCX4</accession>
<sequence>MHTKNGAHAPMGSACLEKAETLYFVTHPKAPRPLFGPFLSQADAELGLIAIRSAGAVVEARPHDCMDDLTRIRAEAHGRTVRAFMDRQGVRHD</sequence>
<dbReference type="RefSeq" id="WP_108235225.1">
    <property type="nucleotide sequence ID" value="NZ_QASO01000142.1"/>
</dbReference>
<dbReference type="AlphaFoldDB" id="A0A2T5PCX4"/>
<organism evidence="1 2">
    <name type="scientific">Ectopseudomonas oleovorans</name>
    <name type="common">Pseudomonas oleovorans</name>
    <dbReference type="NCBI Taxonomy" id="301"/>
    <lineage>
        <taxon>Bacteria</taxon>
        <taxon>Pseudomonadati</taxon>
        <taxon>Pseudomonadota</taxon>
        <taxon>Gammaproteobacteria</taxon>
        <taxon>Pseudomonadales</taxon>
        <taxon>Pseudomonadaceae</taxon>
        <taxon>Ectopseudomonas</taxon>
    </lineage>
</organism>
<name>A0A2T5PCX4_ECTOL</name>
<comment type="caution">
    <text evidence="1">The sequence shown here is derived from an EMBL/GenBank/DDBJ whole genome shotgun (WGS) entry which is preliminary data.</text>
</comment>
<dbReference type="Proteomes" id="UP000244052">
    <property type="component" value="Unassembled WGS sequence"/>
</dbReference>
<reference evidence="1 2" key="1">
    <citation type="submission" date="2018-04" db="EMBL/GenBank/DDBJ databases">
        <title>Pseudomonas sp. nov., isolated from mangrove soil.</title>
        <authorList>
            <person name="Chen C."/>
        </authorList>
    </citation>
    <scope>NUCLEOTIDE SEQUENCE [LARGE SCALE GENOMIC DNA]</scope>
    <source>
        <strain evidence="1 2">JCM 14246</strain>
    </source>
</reference>
<dbReference type="EMBL" id="QASO01000142">
    <property type="protein sequence ID" value="PTU75598.1"/>
    <property type="molecule type" value="Genomic_DNA"/>
</dbReference>
<protein>
    <submittedName>
        <fullName evidence="1">Uncharacterized protein</fullName>
    </submittedName>
</protein>
<evidence type="ECO:0000313" key="2">
    <source>
        <dbReference type="Proteomes" id="UP000244052"/>
    </source>
</evidence>
<gene>
    <name evidence="1" type="ORF">DBO86_25510</name>
</gene>